<dbReference type="EMBL" id="CP030073">
    <property type="protein sequence ID" value="AWW36002.1"/>
    <property type="molecule type" value="Genomic_DNA"/>
</dbReference>
<dbReference type="AlphaFoldDB" id="A0A2Z4ISP4"/>
<evidence type="ECO:0000313" key="3">
    <source>
        <dbReference type="Proteomes" id="UP000249616"/>
    </source>
</evidence>
<dbReference type="Pfam" id="PF01048">
    <property type="entry name" value="PNP_UDP_1"/>
    <property type="match status" value="1"/>
</dbReference>
<dbReference type="Gene3D" id="3.40.50.1580">
    <property type="entry name" value="Nucleoside phosphorylase domain"/>
    <property type="match status" value="1"/>
</dbReference>
<dbReference type="GO" id="GO:0003824">
    <property type="term" value="F:catalytic activity"/>
    <property type="evidence" value="ECO:0007669"/>
    <property type="project" value="InterPro"/>
</dbReference>
<dbReference type="Proteomes" id="UP000249616">
    <property type="component" value="Chromosome"/>
</dbReference>
<reference evidence="2 3" key="1">
    <citation type="journal article" date="2019" name="Int. J. Syst. Evol. Microbiol.">
        <title>Streptomyces cadmiisoli sp. nov., a novel actinomycete isolated from cadmium-contaminated soil.</title>
        <authorList>
            <person name="Li K."/>
            <person name="Tang X."/>
            <person name="Zhao J."/>
            <person name="Guo Y."/>
            <person name="Tang Y."/>
            <person name="Gao J."/>
        </authorList>
    </citation>
    <scope>NUCLEOTIDE SEQUENCE [LARGE SCALE GENOMIC DNA]</scope>
    <source>
        <strain evidence="2 3">ZFG47</strain>
    </source>
</reference>
<keyword evidence="3" id="KW-1185">Reference proteome</keyword>
<accession>A0A2Z4ISP4</accession>
<gene>
    <name evidence="2" type="ORF">DN051_04520</name>
</gene>
<dbReference type="InterPro" id="IPR000845">
    <property type="entry name" value="Nucleoside_phosphorylase_d"/>
</dbReference>
<dbReference type="KEGG" id="scad:DN051_04520"/>
<evidence type="ECO:0000259" key="1">
    <source>
        <dbReference type="Pfam" id="PF01048"/>
    </source>
</evidence>
<dbReference type="GeneID" id="32595112"/>
<dbReference type="InterPro" id="IPR035994">
    <property type="entry name" value="Nucleoside_phosphorylase_sf"/>
</dbReference>
<protein>
    <recommendedName>
        <fullName evidence="1">Nucleoside phosphorylase domain-containing protein</fullName>
    </recommendedName>
</protein>
<proteinExistence type="predicted"/>
<organism evidence="2 3">
    <name type="scientific">Streptomyces cadmiisoli</name>
    <dbReference type="NCBI Taxonomy" id="2184053"/>
    <lineage>
        <taxon>Bacteria</taxon>
        <taxon>Bacillati</taxon>
        <taxon>Actinomycetota</taxon>
        <taxon>Actinomycetes</taxon>
        <taxon>Kitasatosporales</taxon>
        <taxon>Streptomycetaceae</taxon>
        <taxon>Streptomyces</taxon>
        <taxon>Streptomyces aurantiacus group</taxon>
    </lineage>
</organism>
<dbReference type="RefSeq" id="WP_053756265.1">
    <property type="nucleotide sequence ID" value="NZ_CBDRHE010000044.1"/>
</dbReference>
<feature type="domain" description="Nucleoside phosphorylase" evidence="1">
    <location>
        <begin position="139"/>
        <end position="191"/>
    </location>
</feature>
<sequence>MWKPRPPDDEWRRTARRALLGSDEAPGSVVLTPMGRLFRAVTRQHTVRTDGWLTTGTFGAATVVWTPQGQPVADALAALEPGTHVTFVGLCGSLRRHPLGSAVAIAAAVGADGRRHHPRLGFASAVTHATNAQVTSFLEAEQRHAELTGLADTVDMETATVLACAEAFGLASRALLLVSDHNRSPSPFTAPPHPMEEALRRLPYVLDRLL</sequence>
<dbReference type="GO" id="GO:0009116">
    <property type="term" value="P:nucleoside metabolic process"/>
    <property type="evidence" value="ECO:0007669"/>
    <property type="project" value="InterPro"/>
</dbReference>
<evidence type="ECO:0000313" key="2">
    <source>
        <dbReference type="EMBL" id="AWW36002.1"/>
    </source>
</evidence>
<dbReference type="SUPFAM" id="SSF53167">
    <property type="entry name" value="Purine and uridine phosphorylases"/>
    <property type="match status" value="1"/>
</dbReference>
<name>A0A2Z4ISP4_9ACTN</name>